<evidence type="ECO:0000313" key="2">
    <source>
        <dbReference type="EMBL" id="MBB3930052.1"/>
    </source>
</evidence>
<dbReference type="SUPFAM" id="SSF56349">
    <property type="entry name" value="DNA breaking-rejoining enzymes"/>
    <property type="match status" value="1"/>
</dbReference>
<keyword evidence="3" id="KW-1185">Reference proteome</keyword>
<dbReference type="AlphaFoldDB" id="A0A840AKE1"/>
<evidence type="ECO:0000313" key="3">
    <source>
        <dbReference type="Proteomes" id="UP000553963"/>
    </source>
</evidence>
<dbReference type="Gene3D" id="1.10.443.10">
    <property type="entry name" value="Intergrase catalytic core"/>
    <property type="match status" value="1"/>
</dbReference>
<reference evidence="2 3" key="1">
    <citation type="submission" date="2020-08" db="EMBL/GenBank/DDBJ databases">
        <title>Genomic Encyclopedia of Type Strains, Phase IV (KMG-IV): sequencing the most valuable type-strain genomes for metagenomic binning, comparative biology and taxonomic classification.</title>
        <authorList>
            <person name="Goeker M."/>
        </authorList>
    </citation>
    <scope>NUCLEOTIDE SEQUENCE [LARGE SCALE GENOMIC DNA]</scope>
    <source>
        <strain evidence="2 3">DSM 25966</strain>
    </source>
</reference>
<sequence length="414" mass="46708">MAAKEEAASDGARIFEYCGYWIGTIAASPRLYAHWYDAGSGRTCRRSLGTEILDEAKRRLVELAGAPRAGERSPDKVMLLAALDHYYEQSARLKPSHVQAKRAIALVAAFIEHERARRPTVAWFGPIRQRVFIAWSRDSLGHAAGTIARNLSVVAAAFQFCRRQVVAHDGFGNAREVKLLDDAPDVVMQPGAVALLADLPDPSPRDWQPTYEQFAAFIDAIDKRQENLFRYVVIALNTWARPEAILDLRIAGQVDFAKRIVNLNPPGRRQTKKHRPKITLTDGLAAWFREWDRDAPLQWNGSAITTIDRTFARHAEACGLAPFTPYTIRHFMATEIRNKAREVGPEQRDEWLGHGEKRTADWYEHYASEWLQPVAQGTEAIIAHLQEHAKRPLFARNLRANPLPDPVSPQMEVS</sequence>
<dbReference type="Proteomes" id="UP000553963">
    <property type="component" value="Unassembled WGS sequence"/>
</dbReference>
<dbReference type="EMBL" id="JACIDS010000002">
    <property type="protein sequence ID" value="MBB3930052.1"/>
    <property type="molecule type" value="Genomic_DNA"/>
</dbReference>
<dbReference type="RefSeq" id="WP_183397749.1">
    <property type="nucleotide sequence ID" value="NZ_JACIDS010000002.1"/>
</dbReference>
<name>A0A840AKE1_9HYPH</name>
<dbReference type="GO" id="GO:0003677">
    <property type="term" value="F:DNA binding"/>
    <property type="evidence" value="ECO:0007669"/>
    <property type="project" value="InterPro"/>
</dbReference>
<dbReference type="InterPro" id="IPR013762">
    <property type="entry name" value="Integrase-like_cat_sf"/>
</dbReference>
<proteinExistence type="predicted"/>
<gene>
    <name evidence="2" type="ORF">GGR25_001091</name>
</gene>
<keyword evidence="1" id="KW-0233">DNA recombination</keyword>
<comment type="caution">
    <text evidence="2">The sequence shown here is derived from an EMBL/GenBank/DDBJ whole genome shotgun (WGS) entry which is preliminary data.</text>
</comment>
<protein>
    <submittedName>
        <fullName evidence="2">Integrase</fullName>
    </submittedName>
</protein>
<organism evidence="2 3">
    <name type="scientific">Kaistia hirudinis</name>
    <dbReference type="NCBI Taxonomy" id="1293440"/>
    <lineage>
        <taxon>Bacteria</taxon>
        <taxon>Pseudomonadati</taxon>
        <taxon>Pseudomonadota</taxon>
        <taxon>Alphaproteobacteria</taxon>
        <taxon>Hyphomicrobiales</taxon>
        <taxon>Kaistiaceae</taxon>
        <taxon>Kaistia</taxon>
    </lineage>
</organism>
<dbReference type="GO" id="GO:0015074">
    <property type="term" value="P:DNA integration"/>
    <property type="evidence" value="ECO:0007669"/>
    <property type="project" value="InterPro"/>
</dbReference>
<dbReference type="InterPro" id="IPR011010">
    <property type="entry name" value="DNA_brk_join_enz"/>
</dbReference>
<dbReference type="GO" id="GO:0006310">
    <property type="term" value="P:DNA recombination"/>
    <property type="evidence" value="ECO:0007669"/>
    <property type="project" value="UniProtKB-KW"/>
</dbReference>
<accession>A0A840AKE1</accession>
<evidence type="ECO:0000256" key="1">
    <source>
        <dbReference type="ARBA" id="ARBA00023172"/>
    </source>
</evidence>